<reference evidence="2 3" key="1">
    <citation type="submission" date="2024-10" db="EMBL/GenBank/DDBJ databases">
        <authorList>
            <person name="Kim D."/>
        </authorList>
    </citation>
    <scope>NUCLEOTIDE SEQUENCE [LARGE SCALE GENOMIC DNA]</scope>
    <source>
        <strain evidence="2">Taebaek</strain>
    </source>
</reference>
<dbReference type="Proteomes" id="UP001620645">
    <property type="component" value="Unassembled WGS sequence"/>
</dbReference>
<keyword evidence="3" id="KW-1185">Reference proteome</keyword>
<name>A0ABD2IX07_HETSC</name>
<gene>
    <name evidence="2" type="ORF">niasHS_008306</name>
</gene>
<feature type="compositionally biased region" description="Basic and acidic residues" evidence="1">
    <location>
        <begin position="1"/>
        <end position="24"/>
    </location>
</feature>
<evidence type="ECO:0000313" key="2">
    <source>
        <dbReference type="EMBL" id="KAL3083652.1"/>
    </source>
</evidence>
<evidence type="ECO:0008006" key="4">
    <source>
        <dbReference type="Google" id="ProtNLM"/>
    </source>
</evidence>
<sequence length="175" mass="20751">MKSIRKQIEQQLRRKAPKRADRTTESTTSDDDDKENRPLIEFQRGTTERGSFCIWHKGFRFTRIRGQWFRCSNRDFISDFEIATIRAMRETFPAAQLTGCLFHMSQAVFRKWRETGLAELYANDEEQGEGARNSFSLRKLLALALIPEQHLLREGLCWTNRTRTRSRRRRFCSGR</sequence>
<protein>
    <recommendedName>
        <fullName evidence="4">MULE transposase domain-containing protein</fullName>
    </recommendedName>
</protein>
<proteinExistence type="predicted"/>
<dbReference type="AlphaFoldDB" id="A0ABD2IX07"/>
<evidence type="ECO:0000313" key="3">
    <source>
        <dbReference type="Proteomes" id="UP001620645"/>
    </source>
</evidence>
<dbReference type="EMBL" id="JBICCN010000252">
    <property type="protein sequence ID" value="KAL3083652.1"/>
    <property type="molecule type" value="Genomic_DNA"/>
</dbReference>
<comment type="caution">
    <text evidence="2">The sequence shown here is derived from an EMBL/GenBank/DDBJ whole genome shotgun (WGS) entry which is preliminary data.</text>
</comment>
<accession>A0ABD2IX07</accession>
<evidence type="ECO:0000256" key="1">
    <source>
        <dbReference type="SAM" id="MobiDB-lite"/>
    </source>
</evidence>
<organism evidence="2 3">
    <name type="scientific">Heterodera schachtii</name>
    <name type="common">Sugarbeet cyst nematode worm</name>
    <name type="synonym">Tylenchus schachtii</name>
    <dbReference type="NCBI Taxonomy" id="97005"/>
    <lineage>
        <taxon>Eukaryota</taxon>
        <taxon>Metazoa</taxon>
        <taxon>Ecdysozoa</taxon>
        <taxon>Nematoda</taxon>
        <taxon>Chromadorea</taxon>
        <taxon>Rhabditida</taxon>
        <taxon>Tylenchina</taxon>
        <taxon>Tylenchomorpha</taxon>
        <taxon>Tylenchoidea</taxon>
        <taxon>Heteroderidae</taxon>
        <taxon>Heteroderinae</taxon>
        <taxon>Heterodera</taxon>
    </lineage>
</organism>
<feature type="region of interest" description="Disordered" evidence="1">
    <location>
        <begin position="1"/>
        <end position="41"/>
    </location>
</feature>